<gene>
    <name evidence="2" type="ORF">SAMN05421766_102426</name>
</gene>
<name>A0ABY1KQ52_9FLAO</name>
<reference evidence="2 3" key="1">
    <citation type="submission" date="2017-01" db="EMBL/GenBank/DDBJ databases">
        <authorList>
            <person name="Varghese N."/>
            <person name="Submissions S."/>
        </authorList>
    </citation>
    <scope>NUCLEOTIDE SEQUENCE [LARGE SCALE GENOMIC DNA]</scope>
    <source>
        <strain evidence="2 3">DSM 2061</strain>
    </source>
</reference>
<keyword evidence="3" id="KW-1185">Reference proteome</keyword>
<feature type="domain" description="Lipocalin-like" evidence="1">
    <location>
        <begin position="28"/>
        <end position="103"/>
    </location>
</feature>
<comment type="caution">
    <text evidence="2">The sequence shown here is derived from an EMBL/GenBank/DDBJ whole genome shotgun (WGS) entry which is preliminary data.</text>
</comment>
<protein>
    <recommendedName>
        <fullName evidence="1">Lipocalin-like domain-containing protein</fullName>
    </recommendedName>
</protein>
<dbReference type="InterPro" id="IPR024311">
    <property type="entry name" value="Lipocalin-like"/>
</dbReference>
<sequence length="138" mass="15987">MKRFFLIGCAFLFLGCSSRVSVDDLNKLNGYWEITRVTFADGNTKEYKVNTSVDYIKVEDRKGFRKKVHPKLNGTFETSDDAETFTVVEEGKGLSIRYKTELSEWSELLTELDDDVFSVVNPEGIRYDYKRFEPISIQ</sequence>
<accession>A0ABY1KQ52</accession>
<dbReference type="Pfam" id="PF13648">
    <property type="entry name" value="Lipocalin_4"/>
    <property type="match status" value="1"/>
</dbReference>
<proteinExistence type="predicted"/>
<dbReference type="RefSeq" id="WP_076454174.1">
    <property type="nucleotide sequence ID" value="NZ_FTOB01000002.1"/>
</dbReference>
<dbReference type="PROSITE" id="PS51257">
    <property type="entry name" value="PROKAR_LIPOPROTEIN"/>
    <property type="match status" value="1"/>
</dbReference>
<organism evidence="2 3">
    <name type="scientific">Zobellia uliginosa</name>
    <dbReference type="NCBI Taxonomy" id="143224"/>
    <lineage>
        <taxon>Bacteria</taxon>
        <taxon>Pseudomonadati</taxon>
        <taxon>Bacteroidota</taxon>
        <taxon>Flavobacteriia</taxon>
        <taxon>Flavobacteriales</taxon>
        <taxon>Flavobacteriaceae</taxon>
        <taxon>Zobellia</taxon>
    </lineage>
</organism>
<evidence type="ECO:0000313" key="3">
    <source>
        <dbReference type="Proteomes" id="UP000185728"/>
    </source>
</evidence>
<dbReference type="Proteomes" id="UP000185728">
    <property type="component" value="Unassembled WGS sequence"/>
</dbReference>
<dbReference type="EMBL" id="FTOB01000002">
    <property type="protein sequence ID" value="SIS49929.1"/>
    <property type="molecule type" value="Genomic_DNA"/>
</dbReference>
<evidence type="ECO:0000313" key="2">
    <source>
        <dbReference type="EMBL" id="SIS49929.1"/>
    </source>
</evidence>
<evidence type="ECO:0000259" key="1">
    <source>
        <dbReference type="Pfam" id="PF13648"/>
    </source>
</evidence>